<feature type="region of interest" description="Disordered" evidence="1">
    <location>
        <begin position="1"/>
        <end position="27"/>
    </location>
</feature>
<dbReference type="GeneID" id="94335846"/>
<protein>
    <submittedName>
        <fullName evidence="2">Uncharacterized protein</fullName>
    </submittedName>
</protein>
<evidence type="ECO:0000313" key="3">
    <source>
        <dbReference type="Proteomes" id="UP001214638"/>
    </source>
</evidence>
<accession>A0AAD9PK43</accession>
<comment type="caution">
    <text evidence="2">The sequence shown here is derived from an EMBL/GenBank/DDBJ whole genome shotgun (WGS) entry which is preliminary data.</text>
</comment>
<sequence>MSSSKRQTFSSETPEYKNDSRSDSVSPINNQSSDYILLDDSEAIASAYNILKEHSKDNFINSHLDPWSELLNPGHVSPSCFEVGTYKCNNPECNFESQVLKPNHRKFHSLTPHKAHAIVKCVVEQIAASGSREPFVIDWSAVAAAANTSISICKDFWWGIDNSLVLNESIGILVQANQKHQTTIKDVYFCELENRARLMAKMEAMHRFS</sequence>
<dbReference type="EMBL" id="JALLKP010000002">
    <property type="protein sequence ID" value="KAK2196306.1"/>
    <property type="molecule type" value="Genomic_DNA"/>
</dbReference>
<evidence type="ECO:0000256" key="1">
    <source>
        <dbReference type="SAM" id="MobiDB-lite"/>
    </source>
</evidence>
<name>A0AAD9PK43_9APIC</name>
<reference evidence="2" key="1">
    <citation type="journal article" date="2023" name="Nat. Microbiol.">
        <title>Babesia duncani multi-omics identifies virulence factors and drug targets.</title>
        <authorList>
            <person name="Singh P."/>
            <person name="Lonardi S."/>
            <person name="Liang Q."/>
            <person name="Vydyam P."/>
            <person name="Khabirova E."/>
            <person name="Fang T."/>
            <person name="Gihaz S."/>
            <person name="Thekkiniath J."/>
            <person name="Munshi M."/>
            <person name="Abel S."/>
            <person name="Ciampossin L."/>
            <person name="Batugedara G."/>
            <person name="Gupta M."/>
            <person name="Lu X.M."/>
            <person name="Lenz T."/>
            <person name="Chakravarty S."/>
            <person name="Cornillot E."/>
            <person name="Hu Y."/>
            <person name="Ma W."/>
            <person name="Gonzalez L.M."/>
            <person name="Sanchez S."/>
            <person name="Estrada K."/>
            <person name="Sanchez-Flores A."/>
            <person name="Montero E."/>
            <person name="Harb O.S."/>
            <person name="Le Roch K.G."/>
            <person name="Mamoun C.B."/>
        </authorList>
    </citation>
    <scope>NUCLEOTIDE SEQUENCE</scope>
    <source>
        <strain evidence="2">WA1</strain>
    </source>
</reference>
<evidence type="ECO:0000313" key="2">
    <source>
        <dbReference type="EMBL" id="KAK2196306.1"/>
    </source>
</evidence>
<gene>
    <name evidence="2" type="ORF">BdWA1_001548</name>
</gene>
<dbReference type="AlphaFoldDB" id="A0AAD9PK43"/>
<dbReference type="Proteomes" id="UP001214638">
    <property type="component" value="Unassembled WGS sequence"/>
</dbReference>
<feature type="compositionally biased region" description="Polar residues" evidence="1">
    <location>
        <begin position="1"/>
        <end position="13"/>
    </location>
</feature>
<proteinExistence type="predicted"/>
<dbReference type="RefSeq" id="XP_067803148.1">
    <property type="nucleotide sequence ID" value="XM_067946584.1"/>
</dbReference>
<dbReference type="KEGG" id="bdw:94335846"/>
<keyword evidence="3" id="KW-1185">Reference proteome</keyword>
<organism evidence="2 3">
    <name type="scientific">Babesia duncani</name>
    <dbReference type="NCBI Taxonomy" id="323732"/>
    <lineage>
        <taxon>Eukaryota</taxon>
        <taxon>Sar</taxon>
        <taxon>Alveolata</taxon>
        <taxon>Apicomplexa</taxon>
        <taxon>Aconoidasida</taxon>
        <taxon>Piroplasmida</taxon>
        <taxon>Babesiidae</taxon>
        <taxon>Babesia</taxon>
    </lineage>
</organism>